<sequence>MRENDKKLPGLNYSGHELALWHRDQRINDRSFSCDVALAESTVIAVREKQKAWQNERNK</sequence>
<name>A0A1I4X4Z4_9GAMM</name>
<evidence type="ECO:0000313" key="2">
    <source>
        <dbReference type="Proteomes" id="UP000242222"/>
    </source>
</evidence>
<proteinExistence type="predicted"/>
<accession>A0A1I4X4Z4</accession>
<protein>
    <submittedName>
        <fullName evidence="1">DNA polymerase</fullName>
    </submittedName>
</protein>
<organism evidence="1 2">
    <name type="scientific">Izhakiella capsodis</name>
    <dbReference type="NCBI Taxonomy" id="1367852"/>
    <lineage>
        <taxon>Bacteria</taxon>
        <taxon>Pseudomonadati</taxon>
        <taxon>Pseudomonadota</taxon>
        <taxon>Gammaproteobacteria</taxon>
        <taxon>Enterobacterales</taxon>
        <taxon>Erwiniaceae</taxon>
        <taxon>Izhakiella</taxon>
    </lineage>
</organism>
<dbReference type="Proteomes" id="UP000242222">
    <property type="component" value="Unassembled WGS sequence"/>
</dbReference>
<dbReference type="STRING" id="1367852.SAMN05216516_103275"/>
<reference evidence="2" key="1">
    <citation type="submission" date="2016-10" db="EMBL/GenBank/DDBJ databases">
        <authorList>
            <person name="Varghese N."/>
            <person name="Submissions S."/>
        </authorList>
    </citation>
    <scope>NUCLEOTIDE SEQUENCE [LARGE SCALE GENOMIC DNA]</scope>
    <source>
        <strain evidence="2">N6PO6</strain>
    </source>
</reference>
<evidence type="ECO:0000313" key="1">
    <source>
        <dbReference type="EMBL" id="SFN20466.1"/>
    </source>
</evidence>
<keyword evidence="2" id="KW-1185">Reference proteome</keyword>
<dbReference type="AlphaFoldDB" id="A0A1I4X4Z4"/>
<dbReference type="EMBL" id="FOVC01000003">
    <property type="protein sequence ID" value="SFN20466.1"/>
    <property type="molecule type" value="Genomic_DNA"/>
</dbReference>
<gene>
    <name evidence="1" type="ORF">SAMN05216516_103275</name>
</gene>